<protein>
    <recommendedName>
        <fullName evidence="4">Transmembrane protein</fullName>
    </recommendedName>
</protein>
<proteinExistence type="predicted"/>
<feature type="transmembrane region" description="Helical" evidence="1">
    <location>
        <begin position="35"/>
        <end position="56"/>
    </location>
</feature>
<keyword evidence="1" id="KW-0812">Transmembrane</keyword>
<feature type="transmembrane region" description="Helical" evidence="1">
    <location>
        <begin position="63"/>
        <end position="82"/>
    </location>
</feature>
<dbReference type="AlphaFoldDB" id="A2SP54"/>
<keyword evidence="1" id="KW-0472">Membrane</keyword>
<dbReference type="Proteomes" id="UP000000366">
    <property type="component" value="Plasmid RPME01"/>
</dbReference>
<organism evidence="2 3">
    <name type="scientific">Methylibium petroleiphilum (strain ATCC BAA-1232 / LMG 22953 / PM1)</name>
    <dbReference type="NCBI Taxonomy" id="420662"/>
    <lineage>
        <taxon>Bacteria</taxon>
        <taxon>Pseudomonadati</taxon>
        <taxon>Pseudomonadota</taxon>
        <taxon>Betaproteobacteria</taxon>
        <taxon>Burkholderiales</taxon>
        <taxon>Sphaerotilaceae</taxon>
        <taxon>Methylibium</taxon>
    </lineage>
</organism>
<geneLocation type="plasmid" evidence="2 3">
    <name>RPME01</name>
</geneLocation>
<evidence type="ECO:0000313" key="3">
    <source>
        <dbReference type="Proteomes" id="UP000000366"/>
    </source>
</evidence>
<keyword evidence="2" id="KW-0614">Plasmid</keyword>
<dbReference type="RefSeq" id="WP_011831891.1">
    <property type="nucleotide sequence ID" value="NC_008826.1"/>
</dbReference>
<dbReference type="KEGG" id="mpt:Mpe_B0576"/>
<reference evidence="2 3" key="1">
    <citation type="journal article" date="2007" name="J. Bacteriol.">
        <title>Whole-genome analysis of the methyl tert-butyl ether-degrading beta-proteobacterium Methylibium petroleiphilum PM1.</title>
        <authorList>
            <person name="Kane S.R."/>
            <person name="Chakicherla A.Y."/>
            <person name="Chain P.S.G."/>
            <person name="Schmidt R."/>
            <person name="Shin M.W."/>
            <person name="Legler T.C."/>
            <person name="Scow K.M."/>
            <person name="Larimer F.W."/>
            <person name="Lucas S.M."/>
            <person name="Richardson P.M."/>
            <person name="Hristova K.R."/>
        </authorList>
    </citation>
    <scope>NUCLEOTIDE SEQUENCE [LARGE SCALE GENOMIC DNA]</scope>
    <source>
        <strain evidence="3">ATCC BAA-1232 / LMG 22953 / PM1</strain>
        <plasmid evidence="2 3">RPME01</plasmid>
    </source>
</reference>
<dbReference type="EMBL" id="CP000556">
    <property type="protein sequence ID" value="ABM97343.1"/>
    <property type="molecule type" value="Genomic_DNA"/>
</dbReference>
<keyword evidence="1" id="KW-1133">Transmembrane helix</keyword>
<evidence type="ECO:0000256" key="1">
    <source>
        <dbReference type="SAM" id="Phobius"/>
    </source>
</evidence>
<accession>A2SP54</accession>
<keyword evidence="3" id="KW-1185">Reference proteome</keyword>
<evidence type="ECO:0008006" key="4">
    <source>
        <dbReference type="Google" id="ProtNLM"/>
    </source>
</evidence>
<feature type="transmembrane region" description="Helical" evidence="1">
    <location>
        <begin position="94"/>
        <end position="117"/>
    </location>
</feature>
<sequence length="125" mass="12982">MLGFYEAAQEPAIIEGTFDDAPIRAFGLMLVGFPIIYVTLAVLSAVCGLSLLALGMRSLRRSLLAASMFAVAISAGGGTFLADPGSFGTRDAALTVLAVVAIDLMCALPGAVTWWFVAHRGRSSS</sequence>
<name>A2SP54_METPP</name>
<gene>
    <name evidence="2" type="ordered locus">Mpe_B0576</name>
</gene>
<dbReference type="HOGENOM" id="CLU_1990051_0_0_4"/>
<evidence type="ECO:0000313" key="2">
    <source>
        <dbReference type="EMBL" id="ABM97343.1"/>
    </source>
</evidence>